<dbReference type="OrthoDB" id="5317164at2"/>
<feature type="transmembrane region" description="Helical" evidence="4">
    <location>
        <begin position="102"/>
        <end position="123"/>
    </location>
</feature>
<feature type="transmembrane region" description="Helical" evidence="4">
    <location>
        <begin position="366"/>
        <end position="388"/>
    </location>
</feature>
<dbReference type="PANTHER" id="PTHR23523:SF2">
    <property type="entry name" value="2-NITROIMIDAZOLE TRANSPORTER"/>
    <property type="match status" value="1"/>
</dbReference>
<name>A0A508U2D7_9BRAD</name>
<feature type="transmembrane region" description="Helical" evidence="4">
    <location>
        <begin position="248"/>
        <end position="268"/>
    </location>
</feature>
<keyword evidence="3 4" id="KW-0472">Membrane</keyword>
<dbReference type="InterPro" id="IPR036259">
    <property type="entry name" value="MFS_trans_sf"/>
</dbReference>
<dbReference type="SUPFAM" id="SSF103473">
    <property type="entry name" value="MFS general substrate transporter"/>
    <property type="match status" value="1"/>
</dbReference>
<dbReference type="Pfam" id="PF07690">
    <property type="entry name" value="MFS_1"/>
    <property type="match status" value="1"/>
</dbReference>
<dbReference type="PANTHER" id="PTHR23523">
    <property type="match status" value="1"/>
</dbReference>
<feature type="transmembrane region" description="Helical" evidence="4">
    <location>
        <begin position="214"/>
        <end position="236"/>
    </location>
</feature>
<feature type="transmembrane region" description="Helical" evidence="4">
    <location>
        <begin position="16"/>
        <end position="41"/>
    </location>
</feature>
<feature type="transmembrane region" description="Helical" evidence="4">
    <location>
        <begin position="303"/>
        <end position="325"/>
    </location>
</feature>
<comment type="caution">
    <text evidence="5">The sequence shown here is derived from an EMBL/GenBank/DDBJ whole genome shotgun (WGS) entry which is preliminary data.</text>
</comment>
<reference evidence="5" key="1">
    <citation type="submission" date="2019-02" db="EMBL/GenBank/DDBJ databases">
        <authorList>
            <person name="Pothier F.J."/>
        </authorList>
    </citation>
    <scope>NUCLEOTIDE SEQUENCE</scope>
    <source>
        <strain evidence="5">CI-1B</strain>
    </source>
</reference>
<feature type="transmembrane region" description="Helical" evidence="4">
    <location>
        <begin position="78"/>
        <end position="96"/>
    </location>
</feature>
<dbReference type="Proteomes" id="UP000328092">
    <property type="component" value="Unassembled WGS sequence"/>
</dbReference>
<keyword evidence="1 4" id="KW-0812">Transmembrane</keyword>
<dbReference type="InterPro" id="IPR052524">
    <property type="entry name" value="MFS_Cyanate_Porter"/>
</dbReference>
<organism evidence="5 6">
    <name type="scientific">Bradyrhizobium ivorense</name>
    <dbReference type="NCBI Taxonomy" id="2511166"/>
    <lineage>
        <taxon>Bacteria</taxon>
        <taxon>Pseudomonadati</taxon>
        <taxon>Pseudomonadota</taxon>
        <taxon>Alphaproteobacteria</taxon>
        <taxon>Hyphomicrobiales</taxon>
        <taxon>Nitrobacteraceae</taxon>
        <taxon>Bradyrhizobium</taxon>
    </lineage>
</organism>
<dbReference type="EMBL" id="CAADFC020000044">
    <property type="protein sequence ID" value="VIO80921.1"/>
    <property type="molecule type" value="Genomic_DNA"/>
</dbReference>
<keyword evidence="2 4" id="KW-1133">Transmembrane helix</keyword>
<dbReference type="RefSeq" id="WP_139865005.1">
    <property type="nucleotide sequence ID" value="NZ_CAADFC020000044.1"/>
</dbReference>
<evidence type="ECO:0000256" key="4">
    <source>
        <dbReference type="SAM" id="Phobius"/>
    </source>
</evidence>
<evidence type="ECO:0000256" key="2">
    <source>
        <dbReference type="ARBA" id="ARBA00022989"/>
    </source>
</evidence>
<keyword evidence="6" id="KW-1185">Reference proteome</keyword>
<evidence type="ECO:0000256" key="1">
    <source>
        <dbReference type="ARBA" id="ARBA00022692"/>
    </source>
</evidence>
<feature type="transmembrane region" description="Helical" evidence="4">
    <location>
        <begin position="135"/>
        <end position="162"/>
    </location>
</feature>
<evidence type="ECO:0000313" key="5">
    <source>
        <dbReference type="EMBL" id="VIO80921.1"/>
    </source>
</evidence>
<feature type="transmembrane region" description="Helical" evidence="4">
    <location>
        <begin position="280"/>
        <end position="297"/>
    </location>
</feature>
<sequence length="398" mass="40040">MTMIAPAPTVSGHGPLLIGIMLIAATLRAPITGVAPLLGVIRDSSGISAAEAGVLTTLPLLAFAAISPFAATLARRFGIERALFSALLVIAAGIALRSTGPVWALFAGTAMLGAGIAVGNVLLPSLLKRDFPSRITGITGAYAITAGLVSALASTTAIPLASLPGSNWYLALAGTLVLPAIALLAWLPQLRSDSVPTAEVAAPPHGGPLWRSALAWQVTGFLGLTSLVFYIVVGWLPAVLVEAGYPAATAGSLHGLSQLATAVPGLILGPAARRMKDQRAIAVAVSLATGVALLGLWQLPALAMFWAALFGFGAGAAFILGLTFVSLRTSHSHQAAALSGMAQCVGYSLAAAGPPLAGLAHDATGGWGIALVACIAVTLLMAVLGSLAGRATTIRLDR</sequence>
<gene>
    <name evidence="5" type="primary">nimT</name>
    <name evidence="5" type="ORF">CI1B_86110</name>
</gene>
<feature type="transmembrane region" description="Helical" evidence="4">
    <location>
        <begin position="337"/>
        <end position="360"/>
    </location>
</feature>
<dbReference type="Gene3D" id="1.20.1250.20">
    <property type="entry name" value="MFS general substrate transporter like domains"/>
    <property type="match status" value="1"/>
</dbReference>
<dbReference type="InterPro" id="IPR011701">
    <property type="entry name" value="MFS"/>
</dbReference>
<dbReference type="AlphaFoldDB" id="A0A508U2D7"/>
<protein>
    <submittedName>
        <fullName evidence="5">2-nitroimidazole transporter</fullName>
    </submittedName>
</protein>
<evidence type="ECO:0000256" key="3">
    <source>
        <dbReference type="ARBA" id="ARBA00023136"/>
    </source>
</evidence>
<evidence type="ECO:0000313" key="6">
    <source>
        <dbReference type="Proteomes" id="UP000328092"/>
    </source>
</evidence>
<accession>A0A508U2D7</accession>
<dbReference type="GO" id="GO:0022857">
    <property type="term" value="F:transmembrane transporter activity"/>
    <property type="evidence" value="ECO:0007669"/>
    <property type="project" value="InterPro"/>
</dbReference>
<feature type="transmembrane region" description="Helical" evidence="4">
    <location>
        <begin position="168"/>
        <end position="187"/>
    </location>
</feature>
<proteinExistence type="predicted"/>
<feature type="transmembrane region" description="Helical" evidence="4">
    <location>
        <begin position="47"/>
        <end position="66"/>
    </location>
</feature>